<dbReference type="Pfam" id="PF02309">
    <property type="entry name" value="AUX_IAA"/>
    <property type="match status" value="1"/>
</dbReference>
<reference evidence="14" key="4">
    <citation type="submission" date="2025-04" db="UniProtKB">
        <authorList>
            <consortium name="RefSeq"/>
        </authorList>
    </citation>
    <scope>IDENTIFICATION</scope>
    <source>
        <tissue evidence="14">Leaf</tissue>
    </source>
</reference>
<keyword evidence="13" id="KW-1185">Reference proteome</keyword>
<dbReference type="GeneID" id="116188658"/>
<name>A0A218WRH1_PUNGR</name>
<sequence>MDFHGNENLRATELRLGLPGTPDDPPKQSPPANKSNKRGFLEMASGSRSERSESGASNVDNRESTVPPTKTQIVGWPPIRSYRKNSLQQPKKADANASGTFVKVSMDGAPYLRKMDLKQYKSYPELLKALENMFTFSIGPGDHSERDYYKGSEYAPTYEDKDGDWMLVGDVPWNMFISSCKRLRIMRGQEAQGLTCL</sequence>
<reference evidence="11" key="2">
    <citation type="submission" date="2017-06" db="EMBL/GenBank/DDBJ databases">
        <title>The pomegranate genome and the genomics of punicalagin biosynthesis.</title>
        <authorList>
            <person name="Xu C."/>
        </authorList>
    </citation>
    <scope>NUCLEOTIDE SEQUENCE [LARGE SCALE GENOMIC DNA]</scope>
    <source>
        <tissue evidence="11">Fresh leaf</tissue>
    </source>
</reference>
<dbReference type="OrthoDB" id="1926344at2759"/>
<accession>A0A218WRH1</accession>
<gene>
    <name evidence="14" type="primary">LOC116188658</name>
    <name evidence="11" type="ORF">CDL15_Pgr023747</name>
</gene>
<evidence type="ECO:0000256" key="2">
    <source>
        <dbReference type="ARBA" id="ARBA00006728"/>
    </source>
</evidence>
<evidence type="ECO:0000313" key="12">
    <source>
        <dbReference type="Proteomes" id="UP000197138"/>
    </source>
</evidence>
<keyword evidence="6 8" id="KW-0539">Nucleus</keyword>
<dbReference type="PANTHER" id="PTHR31734">
    <property type="entry name" value="AUXIN-RESPONSIVE PROTEIN IAA17"/>
    <property type="match status" value="1"/>
</dbReference>
<evidence type="ECO:0000313" key="14">
    <source>
        <dbReference type="RefSeq" id="XP_031374005.1"/>
    </source>
</evidence>
<keyword evidence="3 8" id="KW-0678">Repressor</keyword>
<feature type="compositionally biased region" description="Basic and acidic residues" evidence="9">
    <location>
        <begin position="1"/>
        <end position="13"/>
    </location>
</feature>
<evidence type="ECO:0000256" key="9">
    <source>
        <dbReference type="SAM" id="MobiDB-lite"/>
    </source>
</evidence>
<feature type="domain" description="PB1" evidence="10">
    <location>
        <begin position="99"/>
        <end position="193"/>
    </location>
</feature>
<comment type="similarity">
    <text evidence="2 8">Belongs to the Aux/IAA family.</text>
</comment>
<keyword evidence="7 8" id="KW-0927">Auxin signaling pathway</keyword>
<dbReference type="GO" id="GO:0006355">
    <property type="term" value="P:regulation of DNA-templated transcription"/>
    <property type="evidence" value="ECO:0007669"/>
    <property type="project" value="InterPro"/>
</dbReference>
<dbReference type="FunFam" id="3.10.20.90:FF:000078">
    <property type="entry name" value="Auxin-responsive protein"/>
    <property type="match status" value="1"/>
</dbReference>
<dbReference type="InterPro" id="IPR053793">
    <property type="entry name" value="PB1-like"/>
</dbReference>
<dbReference type="GO" id="GO:0005634">
    <property type="term" value="C:nucleus"/>
    <property type="evidence" value="ECO:0007669"/>
    <property type="project" value="UniProtKB-SubCell"/>
</dbReference>
<reference evidence="13" key="3">
    <citation type="journal article" date="2020" name="Plant Biotechnol. J.">
        <title>The pomegranate (Punica granatum L.) draft genome dissects genetic divergence between soft- and hard-seeded cultivars.</title>
        <authorList>
            <person name="Luo X."/>
            <person name="Li H."/>
            <person name="Wu Z."/>
            <person name="Yao W."/>
            <person name="Zhao P."/>
            <person name="Cao D."/>
            <person name="Yu H."/>
            <person name="Li K."/>
            <person name="Poudel K."/>
            <person name="Zhao D."/>
            <person name="Zhang F."/>
            <person name="Xia X."/>
            <person name="Chen L."/>
            <person name="Wang Q."/>
            <person name="Jing D."/>
            <person name="Cao S."/>
        </authorList>
    </citation>
    <scope>NUCLEOTIDE SEQUENCE [LARGE SCALE GENOMIC DNA]</scope>
</reference>
<evidence type="ECO:0000313" key="13">
    <source>
        <dbReference type="Proteomes" id="UP000515151"/>
    </source>
</evidence>
<dbReference type="Proteomes" id="UP000515151">
    <property type="component" value="Chromosome 8"/>
</dbReference>
<evidence type="ECO:0000256" key="8">
    <source>
        <dbReference type="RuleBase" id="RU004549"/>
    </source>
</evidence>
<keyword evidence="5 8" id="KW-0804">Transcription</keyword>
<evidence type="ECO:0000256" key="7">
    <source>
        <dbReference type="ARBA" id="ARBA00023294"/>
    </source>
</evidence>
<feature type="region of interest" description="Disordered" evidence="9">
    <location>
        <begin position="1"/>
        <end position="77"/>
    </location>
</feature>
<comment type="function">
    <text evidence="8">Aux/IAA proteins are short-lived transcriptional factors that function as repressors of early auxin response genes at low auxin concentrations.</text>
</comment>
<evidence type="ECO:0000259" key="10">
    <source>
        <dbReference type="PROSITE" id="PS51745"/>
    </source>
</evidence>
<dbReference type="Proteomes" id="UP000197138">
    <property type="component" value="Unassembled WGS sequence"/>
</dbReference>
<evidence type="ECO:0000256" key="4">
    <source>
        <dbReference type="ARBA" id="ARBA00023015"/>
    </source>
</evidence>
<reference evidence="12" key="1">
    <citation type="journal article" date="2017" name="Plant J.">
        <title>The pomegranate (Punica granatum L.) genome and the genomics of punicalagin biosynthesis.</title>
        <authorList>
            <person name="Qin G."/>
            <person name="Xu C."/>
            <person name="Ming R."/>
            <person name="Tang H."/>
            <person name="Guyot R."/>
            <person name="Kramer E.M."/>
            <person name="Hu Y."/>
            <person name="Yi X."/>
            <person name="Qi Y."/>
            <person name="Xu X."/>
            <person name="Gao Z."/>
            <person name="Pan H."/>
            <person name="Jian J."/>
            <person name="Tian Y."/>
            <person name="Yue Z."/>
            <person name="Xu Y."/>
        </authorList>
    </citation>
    <scope>NUCLEOTIDE SEQUENCE [LARGE SCALE GENOMIC DNA]</scope>
    <source>
        <strain evidence="12">cv. Dabenzi</strain>
    </source>
</reference>
<dbReference type="InterPro" id="IPR033389">
    <property type="entry name" value="AUX/IAA_dom"/>
</dbReference>
<evidence type="ECO:0000256" key="3">
    <source>
        <dbReference type="ARBA" id="ARBA00022491"/>
    </source>
</evidence>
<dbReference type="AlphaFoldDB" id="A0A218WRH1"/>
<dbReference type="EMBL" id="MTKT01003389">
    <property type="protein sequence ID" value="OWM75226.1"/>
    <property type="molecule type" value="Genomic_DNA"/>
</dbReference>
<evidence type="ECO:0000256" key="6">
    <source>
        <dbReference type="ARBA" id="ARBA00023242"/>
    </source>
</evidence>
<dbReference type="Gene3D" id="3.10.20.90">
    <property type="entry name" value="Phosphatidylinositol 3-kinase Catalytic Subunit, Chain A, domain 1"/>
    <property type="match status" value="1"/>
</dbReference>
<dbReference type="SUPFAM" id="SSF54277">
    <property type="entry name" value="CAD &amp; PB1 domains"/>
    <property type="match status" value="1"/>
</dbReference>
<keyword evidence="4 8" id="KW-0805">Transcription regulation</keyword>
<evidence type="ECO:0000313" key="11">
    <source>
        <dbReference type="EMBL" id="OWM75226.1"/>
    </source>
</evidence>
<dbReference type="RefSeq" id="XP_031374005.1">
    <property type="nucleotide sequence ID" value="XM_031518145.1"/>
</dbReference>
<evidence type="ECO:0000256" key="1">
    <source>
        <dbReference type="ARBA" id="ARBA00004123"/>
    </source>
</evidence>
<evidence type="ECO:0000256" key="5">
    <source>
        <dbReference type="ARBA" id="ARBA00023163"/>
    </source>
</evidence>
<dbReference type="PROSITE" id="PS51745">
    <property type="entry name" value="PB1"/>
    <property type="match status" value="1"/>
</dbReference>
<comment type="subcellular location">
    <subcellularLocation>
        <location evidence="1 8">Nucleus</location>
    </subcellularLocation>
</comment>
<protein>
    <recommendedName>
        <fullName evidence="8">Auxin-responsive protein</fullName>
    </recommendedName>
</protein>
<proteinExistence type="inferred from homology"/>
<comment type="subunit">
    <text evidence="8">Homodimers and heterodimers.</text>
</comment>
<organism evidence="11 12">
    <name type="scientific">Punica granatum</name>
    <name type="common">Pomegranate</name>
    <dbReference type="NCBI Taxonomy" id="22663"/>
    <lineage>
        <taxon>Eukaryota</taxon>
        <taxon>Viridiplantae</taxon>
        <taxon>Streptophyta</taxon>
        <taxon>Embryophyta</taxon>
        <taxon>Tracheophyta</taxon>
        <taxon>Spermatophyta</taxon>
        <taxon>Magnoliopsida</taxon>
        <taxon>eudicotyledons</taxon>
        <taxon>Gunneridae</taxon>
        <taxon>Pentapetalae</taxon>
        <taxon>rosids</taxon>
        <taxon>malvids</taxon>
        <taxon>Myrtales</taxon>
        <taxon>Lythraceae</taxon>
        <taxon>Punica</taxon>
    </lineage>
</organism>
<dbReference type="InterPro" id="IPR003311">
    <property type="entry name" value="AUX_IAA"/>
</dbReference>
<dbReference type="PANTHER" id="PTHR31734:SF227">
    <property type="entry name" value="AUXIN-RESPONSIVE PROTEIN IAA4"/>
    <property type="match status" value="1"/>
</dbReference>
<dbReference type="GO" id="GO:0009734">
    <property type="term" value="P:auxin-activated signaling pathway"/>
    <property type="evidence" value="ECO:0007669"/>
    <property type="project" value="UniProtKB-UniRule"/>
</dbReference>